<gene>
    <name evidence="2" type="ORF">B5F97_01150</name>
    <name evidence="3" type="ORF">DWX38_01540</name>
</gene>
<comment type="caution">
    <text evidence="2">The sequence shown here is derived from an EMBL/GenBank/DDBJ whole genome shotgun (WGS) entry which is preliminary data.</text>
</comment>
<dbReference type="PROSITE" id="PS51257">
    <property type="entry name" value="PROKAR_LIPOPROTEIN"/>
    <property type="match status" value="1"/>
</dbReference>
<dbReference type="EMBL" id="NFII01000001">
    <property type="protein sequence ID" value="OUO03059.1"/>
    <property type="molecule type" value="Genomic_DNA"/>
</dbReference>
<protein>
    <submittedName>
        <fullName evidence="3">Tetratricopeptide repeat protein</fullName>
    </submittedName>
</protein>
<dbReference type="Proteomes" id="UP000195386">
    <property type="component" value="Unassembled WGS sequence"/>
</dbReference>
<dbReference type="EMBL" id="QRWP01000001">
    <property type="protein sequence ID" value="RGT35677.1"/>
    <property type="molecule type" value="Genomic_DNA"/>
</dbReference>
<dbReference type="InterPro" id="IPR045921">
    <property type="entry name" value="DUF6340"/>
</dbReference>
<reference evidence="3 5" key="3">
    <citation type="submission" date="2018-08" db="EMBL/GenBank/DDBJ databases">
        <title>A genome reference for cultivated species of the human gut microbiota.</title>
        <authorList>
            <person name="Zou Y."/>
            <person name="Xue W."/>
            <person name="Luo G."/>
        </authorList>
    </citation>
    <scope>NUCLEOTIDE SEQUENCE [LARGE SCALE GENOMIC DNA]</scope>
    <source>
        <strain evidence="3 5">AF19-1AC</strain>
    </source>
</reference>
<sequence>MTKYSYYLLLSCLMLLAGCQTVEPLAIDYMLPADVSFPPSLKRVAIVNNMPEVPDNKPILAKEKKKDGFEIARKIDYYNGNGAITAEALAEALAHENYFNEVVICDSALRAHDVTPREGALSETEVNRLAHELDVDFLIALENVQIRAVRRISYLKSWGIYQGTVDAKVYPTVRVYLPDRSTPMVTISAKDSIFWEETGNGPFVQSHLINEEDLIKQASEFAGSIPVKKLLPYWKTANRYLFCGGSVNMRDAAVYAGDKKWGTAIELWKQTYATKKGKKKMQAAYNLAVGYEMQDSIATALDWALKAQAEARIVDGVDKKDLTHLGKADLPYYVLTTLYVTELEERKAGLSRLNMQMQRFNDDF</sequence>
<evidence type="ECO:0000313" key="4">
    <source>
        <dbReference type="Proteomes" id="UP000195386"/>
    </source>
</evidence>
<dbReference type="Proteomes" id="UP000285159">
    <property type="component" value="Unassembled WGS sequence"/>
</dbReference>
<proteinExistence type="predicted"/>
<dbReference type="Pfam" id="PF19867">
    <property type="entry name" value="DUF6340"/>
    <property type="match status" value="1"/>
</dbReference>
<keyword evidence="1" id="KW-0732">Signal</keyword>
<evidence type="ECO:0000313" key="2">
    <source>
        <dbReference type="EMBL" id="OUO03059.1"/>
    </source>
</evidence>
<dbReference type="AlphaFoldDB" id="A0A1Y3Z2V5"/>
<feature type="chain" id="PRO_5036030105" evidence="1">
    <location>
        <begin position="23"/>
        <end position="364"/>
    </location>
</feature>
<evidence type="ECO:0000256" key="1">
    <source>
        <dbReference type="SAM" id="SignalP"/>
    </source>
</evidence>
<organism evidence="2 4">
    <name type="scientific">Bacteroides clarus</name>
    <dbReference type="NCBI Taxonomy" id="626929"/>
    <lineage>
        <taxon>Bacteria</taxon>
        <taxon>Pseudomonadati</taxon>
        <taxon>Bacteroidota</taxon>
        <taxon>Bacteroidia</taxon>
        <taxon>Bacteroidales</taxon>
        <taxon>Bacteroidaceae</taxon>
        <taxon>Bacteroides</taxon>
    </lineage>
</organism>
<evidence type="ECO:0000313" key="3">
    <source>
        <dbReference type="EMBL" id="RGT35677.1"/>
    </source>
</evidence>
<accession>A0A1Y3Z2V5</accession>
<evidence type="ECO:0000313" key="5">
    <source>
        <dbReference type="Proteomes" id="UP000285159"/>
    </source>
</evidence>
<feature type="signal peptide" evidence="1">
    <location>
        <begin position="1"/>
        <end position="22"/>
    </location>
</feature>
<dbReference type="RefSeq" id="WP_022217610.1">
    <property type="nucleotide sequence ID" value="NZ_CABIZW010000002.1"/>
</dbReference>
<reference evidence="2" key="2">
    <citation type="journal article" date="2018" name="BMC Genomics">
        <title>Whole genome sequencing and function prediction of 133 gut anaerobes isolated from chicken caecum in pure cultures.</title>
        <authorList>
            <person name="Medvecky M."/>
            <person name="Cejkova D."/>
            <person name="Polansky O."/>
            <person name="Karasova D."/>
            <person name="Kubasova T."/>
            <person name="Cizek A."/>
            <person name="Rychlik I."/>
        </authorList>
    </citation>
    <scope>NUCLEOTIDE SEQUENCE</scope>
    <source>
        <strain evidence="2">An43</strain>
    </source>
</reference>
<name>A0A1Y3Z2V5_9BACE</name>
<reference evidence="4" key="1">
    <citation type="submission" date="2017-04" db="EMBL/GenBank/DDBJ databases">
        <title>Function of individual gut microbiota members based on whole genome sequencing of pure cultures obtained from chicken caecum.</title>
        <authorList>
            <person name="Medvecky M."/>
            <person name="Cejkova D."/>
            <person name="Polansky O."/>
            <person name="Karasova D."/>
            <person name="Kubasova T."/>
            <person name="Cizek A."/>
            <person name="Rychlik I."/>
        </authorList>
    </citation>
    <scope>NUCLEOTIDE SEQUENCE [LARGE SCALE GENOMIC DNA]</scope>
    <source>
        <strain evidence="4">An43</strain>
    </source>
</reference>